<evidence type="ECO:0000313" key="2">
    <source>
        <dbReference type="Proteomes" id="UP001163846"/>
    </source>
</evidence>
<sequence length="108" mass="11538">MARRSHRQISTLYVSHQSRSTTLADGSGFLYAFVDRGHNGNGNGIGSVRLLVEDGCRRLGSRGDGERNSGAPIDPALTVLDAARIMSRSSHSPPKGRLCGAISSILCW</sequence>
<protein>
    <submittedName>
        <fullName evidence="1">Uncharacterized protein</fullName>
    </submittedName>
</protein>
<dbReference type="Proteomes" id="UP001163846">
    <property type="component" value="Unassembled WGS sequence"/>
</dbReference>
<evidence type="ECO:0000313" key="1">
    <source>
        <dbReference type="EMBL" id="KAJ3830976.1"/>
    </source>
</evidence>
<dbReference type="AlphaFoldDB" id="A0AA38NUU9"/>
<keyword evidence="2" id="KW-1185">Reference proteome</keyword>
<dbReference type="EMBL" id="MU807966">
    <property type="protein sequence ID" value="KAJ3830976.1"/>
    <property type="molecule type" value="Genomic_DNA"/>
</dbReference>
<proteinExistence type="predicted"/>
<organism evidence="1 2">
    <name type="scientific">Lentinula raphanica</name>
    <dbReference type="NCBI Taxonomy" id="153919"/>
    <lineage>
        <taxon>Eukaryota</taxon>
        <taxon>Fungi</taxon>
        <taxon>Dikarya</taxon>
        <taxon>Basidiomycota</taxon>
        <taxon>Agaricomycotina</taxon>
        <taxon>Agaricomycetes</taxon>
        <taxon>Agaricomycetidae</taxon>
        <taxon>Agaricales</taxon>
        <taxon>Marasmiineae</taxon>
        <taxon>Omphalotaceae</taxon>
        <taxon>Lentinula</taxon>
    </lineage>
</organism>
<gene>
    <name evidence="1" type="ORF">F5878DRAFT_668087</name>
</gene>
<reference evidence="1" key="1">
    <citation type="submission" date="2022-08" db="EMBL/GenBank/DDBJ databases">
        <authorList>
            <consortium name="DOE Joint Genome Institute"/>
            <person name="Min B."/>
            <person name="Riley R."/>
            <person name="Sierra-Patev S."/>
            <person name="Naranjo-Ortiz M."/>
            <person name="Looney B."/>
            <person name="Konkel Z."/>
            <person name="Slot J.C."/>
            <person name="Sakamoto Y."/>
            <person name="Steenwyk J.L."/>
            <person name="Rokas A."/>
            <person name="Carro J."/>
            <person name="Camarero S."/>
            <person name="Ferreira P."/>
            <person name="Molpeceres G."/>
            <person name="Ruiz-Duenas F.J."/>
            <person name="Serrano A."/>
            <person name="Henrissat B."/>
            <person name="Drula E."/>
            <person name="Hughes K.W."/>
            <person name="Mata J.L."/>
            <person name="Ishikawa N.K."/>
            <person name="Vargas-Isla R."/>
            <person name="Ushijima S."/>
            <person name="Smith C.A."/>
            <person name="Ahrendt S."/>
            <person name="Andreopoulos W."/>
            <person name="He G."/>
            <person name="Labutti K."/>
            <person name="Lipzen A."/>
            <person name="Ng V."/>
            <person name="Sandor L."/>
            <person name="Barry K."/>
            <person name="Martinez A.T."/>
            <person name="Xiao Y."/>
            <person name="Gibbons J.G."/>
            <person name="Terashima K."/>
            <person name="Hibbett D.S."/>
            <person name="Grigoriev I.V."/>
        </authorList>
    </citation>
    <scope>NUCLEOTIDE SEQUENCE</scope>
    <source>
        <strain evidence="1">TFB9207</strain>
    </source>
</reference>
<comment type="caution">
    <text evidence="1">The sequence shown here is derived from an EMBL/GenBank/DDBJ whole genome shotgun (WGS) entry which is preliminary data.</text>
</comment>
<name>A0AA38NUU9_9AGAR</name>
<accession>A0AA38NUU9</accession>